<evidence type="ECO:0000256" key="2">
    <source>
        <dbReference type="ARBA" id="ARBA00023125"/>
    </source>
</evidence>
<dbReference type="InterPro" id="IPR000232">
    <property type="entry name" value="HSF_DNA-bd"/>
</dbReference>
<dbReference type="GO" id="GO:0003700">
    <property type="term" value="F:DNA-binding transcription factor activity"/>
    <property type="evidence" value="ECO:0007669"/>
    <property type="project" value="InterPro"/>
</dbReference>
<feature type="domain" description="HSF-type DNA-binding" evidence="4">
    <location>
        <begin position="40"/>
        <end position="102"/>
    </location>
</feature>
<reference evidence="5" key="1">
    <citation type="submission" date="2019-09" db="EMBL/GenBank/DDBJ databases">
        <title>Draft genome information of white flower Hibiscus syriacus.</title>
        <authorList>
            <person name="Kim Y.-M."/>
        </authorList>
    </citation>
    <scope>NUCLEOTIDE SEQUENCE [LARGE SCALE GENOMIC DNA]</scope>
    <source>
        <strain evidence="5">YM2019G1</strain>
    </source>
</reference>
<dbReference type="EMBL" id="VEPZ02001542">
    <property type="protein sequence ID" value="KAE8668829.1"/>
    <property type="molecule type" value="Genomic_DNA"/>
</dbReference>
<keyword evidence="1" id="KW-0346">Stress response</keyword>
<dbReference type="Proteomes" id="UP000436088">
    <property type="component" value="Unassembled WGS sequence"/>
</dbReference>
<dbReference type="InterPro" id="IPR036390">
    <property type="entry name" value="WH_DNA-bd_sf"/>
</dbReference>
<organism evidence="5 6">
    <name type="scientific">Hibiscus syriacus</name>
    <name type="common">Rose of Sharon</name>
    <dbReference type="NCBI Taxonomy" id="106335"/>
    <lineage>
        <taxon>Eukaryota</taxon>
        <taxon>Viridiplantae</taxon>
        <taxon>Streptophyta</taxon>
        <taxon>Embryophyta</taxon>
        <taxon>Tracheophyta</taxon>
        <taxon>Spermatophyta</taxon>
        <taxon>Magnoliopsida</taxon>
        <taxon>eudicotyledons</taxon>
        <taxon>Gunneridae</taxon>
        <taxon>Pentapetalae</taxon>
        <taxon>rosids</taxon>
        <taxon>malvids</taxon>
        <taxon>Malvales</taxon>
        <taxon>Malvaceae</taxon>
        <taxon>Malvoideae</taxon>
        <taxon>Hibiscus</taxon>
    </lineage>
</organism>
<sequence>MNPYYTVKEEYPSSSYSGSEEDAKMMMERPQPIEGLHDAGPPPFLIKTSDVVDDPSTNYIVSWSRGCSIFIGFSKIYPHKWEFANEGFLKGQKDLLKSIWRRKTPSQQALGPCVKVGSSKWTLKPIFRPRKKRLQITENKQQQMMSFLARAMQNPGFVQQLMQQEEKRKELEEVISRKRRRSIDQPPWGVDNLKRLHWKCKAMVDQEEARDKVEHRENGDNELDERFWEELLNEGFEGEFDIPGTEVAKDEDVNVLADQEPKIGGIAYQEQYQWKSLCHWYAAVDQNLWWSPS</sequence>
<dbReference type="GO" id="GO:0034605">
    <property type="term" value="P:cellular response to heat"/>
    <property type="evidence" value="ECO:0007669"/>
    <property type="project" value="TreeGrafter"/>
</dbReference>
<gene>
    <name evidence="5" type="ORF">F3Y22_tig00112285pilonHSYRG00439</name>
</gene>
<accession>A0A6A2Y6Y0</accession>
<feature type="region of interest" description="Disordered" evidence="3">
    <location>
        <begin position="1"/>
        <end position="23"/>
    </location>
</feature>
<dbReference type="GO" id="GO:0005634">
    <property type="term" value="C:nucleus"/>
    <property type="evidence" value="ECO:0007669"/>
    <property type="project" value="TreeGrafter"/>
</dbReference>
<proteinExistence type="predicted"/>
<dbReference type="SUPFAM" id="SSF46785">
    <property type="entry name" value="Winged helix' DNA-binding domain"/>
    <property type="match status" value="1"/>
</dbReference>
<comment type="caution">
    <text evidence="5">The sequence shown here is derived from an EMBL/GenBank/DDBJ whole genome shotgun (WGS) entry which is preliminary data.</text>
</comment>
<protein>
    <recommendedName>
        <fullName evidence="4">HSF-type DNA-binding domain-containing protein</fullName>
    </recommendedName>
</protein>
<dbReference type="SMART" id="SM00415">
    <property type="entry name" value="HSF"/>
    <property type="match status" value="1"/>
</dbReference>
<dbReference type="PANTHER" id="PTHR10015:SF322">
    <property type="entry name" value="HEAT STRESS TRANSCRIPTION FACTOR A-7A"/>
    <property type="match status" value="1"/>
</dbReference>
<evidence type="ECO:0000256" key="3">
    <source>
        <dbReference type="SAM" id="MobiDB-lite"/>
    </source>
</evidence>
<evidence type="ECO:0000313" key="5">
    <source>
        <dbReference type="EMBL" id="KAE8668829.1"/>
    </source>
</evidence>
<dbReference type="AlphaFoldDB" id="A0A6A2Y6Y0"/>
<dbReference type="GO" id="GO:0006357">
    <property type="term" value="P:regulation of transcription by RNA polymerase II"/>
    <property type="evidence" value="ECO:0007669"/>
    <property type="project" value="TreeGrafter"/>
</dbReference>
<keyword evidence="2" id="KW-0238">DNA-binding</keyword>
<evidence type="ECO:0000256" key="1">
    <source>
        <dbReference type="ARBA" id="ARBA00023016"/>
    </source>
</evidence>
<dbReference type="GO" id="GO:0000978">
    <property type="term" value="F:RNA polymerase II cis-regulatory region sequence-specific DNA binding"/>
    <property type="evidence" value="ECO:0007669"/>
    <property type="project" value="TreeGrafter"/>
</dbReference>
<evidence type="ECO:0000259" key="4">
    <source>
        <dbReference type="SMART" id="SM00415"/>
    </source>
</evidence>
<name>A0A6A2Y6Y0_HIBSY</name>
<keyword evidence="6" id="KW-1185">Reference proteome</keyword>
<evidence type="ECO:0000313" key="6">
    <source>
        <dbReference type="Proteomes" id="UP000436088"/>
    </source>
</evidence>
<dbReference type="PANTHER" id="PTHR10015">
    <property type="entry name" value="HEAT SHOCK TRANSCRIPTION FACTOR"/>
    <property type="match status" value="1"/>
</dbReference>